<dbReference type="OrthoDB" id="9804372at2"/>
<dbReference type="NCBIfam" id="NF003589">
    <property type="entry name" value="PRK05254.1-2"/>
    <property type="match status" value="1"/>
</dbReference>
<evidence type="ECO:0000256" key="11">
    <source>
        <dbReference type="RuleBase" id="RU003780"/>
    </source>
</evidence>
<organism evidence="13 14">
    <name type="scientific">Leucothrix pacifica</name>
    <dbReference type="NCBI Taxonomy" id="1247513"/>
    <lineage>
        <taxon>Bacteria</taxon>
        <taxon>Pseudomonadati</taxon>
        <taxon>Pseudomonadota</taxon>
        <taxon>Gammaproteobacteria</taxon>
        <taxon>Thiotrichales</taxon>
        <taxon>Thiotrichaceae</taxon>
        <taxon>Leucothrix</taxon>
    </lineage>
</organism>
<dbReference type="NCBIfam" id="NF003591">
    <property type="entry name" value="PRK05254.1-4"/>
    <property type="match status" value="1"/>
</dbReference>
<dbReference type="Gene3D" id="3.40.470.10">
    <property type="entry name" value="Uracil-DNA glycosylase-like domain"/>
    <property type="match status" value="1"/>
</dbReference>
<dbReference type="GO" id="GO:0004844">
    <property type="term" value="F:uracil DNA N-glycosylase activity"/>
    <property type="evidence" value="ECO:0007669"/>
    <property type="project" value="UniProtKB-UniRule"/>
</dbReference>
<keyword evidence="7 9" id="KW-0378">Hydrolase</keyword>
<dbReference type="PANTHER" id="PTHR11264:SF0">
    <property type="entry name" value="URACIL-DNA GLYCOSYLASE"/>
    <property type="match status" value="1"/>
</dbReference>
<dbReference type="NCBIfam" id="NF003588">
    <property type="entry name" value="PRK05254.1-1"/>
    <property type="match status" value="1"/>
</dbReference>
<evidence type="ECO:0000256" key="8">
    <source>
        <dbReference type="ARBA" id="ARBA00023204"/>
    </source>
</evidence>
<evidence type="ECO:0000256" key="9">
    <source>
        <dbReference type="HAMAP-Rule" id="MF_00148"/>
    </source>
</evidence>
<keyword evidence="9" id="KW-0963">Cytoplasm</keyword>
<dbReference type="EMBL" id="QGKM01000028">
    <property type="protein sequence ID" value="PWQ97117.1"/>
    <property type="molecule type" value="Genomic_DNA"/>
</dbReference>
<comment type="function">
    <text evidence="2 9 11">Excises uracil residues from the DNA which can arise as a result of misincorporation of dUMP residues by DNA polymerase or due to deamination of cytosine.</text>
</comment>
<evidence type="ECO:0000313" key="14">
    <source>
        <dbReference type="Proteomes" id="UP000245539"/>
    </source>
</evidence>
<evidence type="ECO:0000256" key="6">
    <source>
        <dbReference type="ARBA" id="ARBA00022763"/>
    </source>
</evidence>
<evidence type="ECO:0000313" key="13">
    <source>
        <dbReference type="EMBL" id="PWQ97117.1"/>
    </source>
</evidence>
<accession>A0A317CFD6</accession>
<keyword evidence="8 9" id="KW-0234">DNA repair</keyword>
<comment type="subcellular location">
    <subcellularLocation>
        <location evidence="9">Cytoplasm</location>
    </subcellularLocation>
</comment>
<evidence type="ECO:0000256" key="1">
    <source>
        <dbReference type="ARBA" id="ARBA00001400"/>
    </source>
</evidence>
<dbReference type="SMART" id="SM00987">
    <property type="entry name" value="UreE_C"/>
    <property type="match status" value="1"/>
</dbReference>
<evidence type="ECO:0000259" key="12">
    <source>
        <dbReference type="SMART" id="SM00986"/>
    </source>
</evidence>
<dbReference type="AlphaFoldDB" id="A0A317CFD6"/>
<dbReference type="EC" id="3.2.2.27" evidence="4 9"/>
<gene>
    <name evidence="9" type="primary">ung</name>
    <name evidence="13" type="ORF">DKW60_11210</name>
</gene>
<dbReference type="InterPro" id="IPR005122">
    <property type="entry name" value="Uracil-DNA_glycosylase-like"/>
</dbReference>
<comment type="catalytic activity">
    <reaction evidence="1 9 11">
        <text>Hydrolyzes single-stranded DNA or mismatched double-stranded DNA and polynucleotides, releasing free uracil.</text>
        <dbReference type="EC" id="3.2.2.27"/>
    </reaction>
</comment>
<dbReference type="Proteomes" id="UP000245539">
    <property type="component" value="Unassembled WGS sequence"/>
</dbReference>
<evidence type="ECO:0000256" key="7">
    <source>
        <dbReference type="ARBA" id="ARBA00022801"/>
    </source>
</evidence>
<dbReference type="FunFam" id="3.40.470.10:FF:000001">
    <property type="entry name" value="Uracil-DNA glycosylase"/>
    <property type="match status" value="1"/>
</dbReference>
<dbReference type="PANTHER" id="PTHR11264">
    <property type="entry name" value="URACIL-DNA GLYCOSYLASE"/>
    <property type="match status" value="1"/>
</dbReference>
<reference evidence="13 14" key="1">
    <citation type="submission" date="2018-05" db="EMBL/GenBank/DDBJ databases">
        <title>Leucothrix arctica sp. nov., isolated from Arctic seawater.</title>
        <authorList>
            <person name="Choi A."/>
            <person name="Baek K."/>
        </authorList>
    </citation>
    <scope>NUCLEOTIDE SEQUENCE [LARGE SCALE GENOMIC DNA]</scope>
    <source>
        <strain evidence="13 14">JCM 18388</strain>
    </source>
</reference>
<dbReference type="InterPro" id="IPR018085">
    <property type="entry name" value="Ura-DNA_Glyclase_AS"/>
</dbReference>
<dbReference type="CDD" id="cd10027">
    <property type="entry name" value="UDG-F1-like"/>
    <property type="match status" value="1"/>
</dbReference>
<dbReference type="NCBIfam" id="TIGR00628">
    <property type="entry name" value="ung"/>
    <property type="match status" value="1"/>
</dbReference>
<dbReference type="SUPFAM" id="SSF52141">
    <property type="entry name" value="Uracil-DNA glycosylase-like"/>
    <property type="match status" value="1"/>
</dbReference>
<name>A0A317CFD6_9GAMM</name>
<feature type="domain" description="Uracil-DNA glycosylase-like" evidence="12">
    <location>
        <begin position="53"/>
        <end position="214"/>
    </location>
</feature>
<dbReference type="RefSeq" id="WP_109837747.1">
    <property type="nucleotide sequence ID" value="NZ_QGKM01000028.1"/>
</dbReference>
<keyword evidence="14" id="KW-1185">Reference proteome</keyword>
<proteinExistence type="inferred from homology"/>
<comment type="caution">
    <text evidence="13">The sequence shown here is derived from an EMBL/GenBank/DDBJ whole genome shotgun (WGS) entry which is preliminary data.</text>
</comment>
<evidence type="ECO:0000256" key="5">
    <source>
        <dbReference type="ARBA" id="ARBA00018429"/>
    </source>
</evidence>
<dbReference type="InterPro" id="IPR036895">
    <property type="entry name" value="Uracil-DNA_glycosylase-like_sf"/>
</dbReference>
<evidence type="ECO:0000256" key="4">
    <source>
        <dbReference type="ARBA" id="ARBA00012030"/>
    </source>
</evidence>
<comment type="similarity">
    <text evidence="3 9 11">Belongs to the uracil-DNA glycosylase (UDG) superfamily. UNG family.</text>
</comment>
<evidence type="ECO:0000256" key="3">
    <source>
        <dbReference type="ARBA" id="ARBA00008184"/>
    </source>
</evidence>
<evidence type="ECO:0000256" key="2">
    <source>
        <dbReference type="ARBA" id="ARBA00002631"/>
    </source>
</evidence>
<dbReference type="Pfam" id="PF03167">
    <property type="entry name" value="UDG"/>
    <property type="match status" value="1"/>
</dbReference>
<dbReference type="PROSITE" id="PS00130">
    <property type="entry name" value="U_DNA_GLYCOSYLASE"/>
    <property type="match status" value="1"/>
</dbReference>
<dbReference type="InterPro" id="IPR002043">
    <property type="entry name" value="UDG_fam1"/>
</dbReference>
<dbReference type="HAMAP" id="MF_00148">
    <property type="entry name" value="UDG"/>
    <property type="match status" value="1"/>
</dbReference>
<dbReference type="SMART" id="SM00986">
    <property type="entry name" value="UDG"/>
    <property type="match status" value="1"/>
</dbReference>
<sequence>MNKSVKLDQSWLDVIGSEFDQPYMQQLRDFLLAEKAAGKNILPHSSLWFNALNTTPFDKVKVVILGQDPYPTPGHAHGLCFSAMPEVKPLPKSLININKELMDDLGINNSHTAYLQPWAEQGVLLLNAVLTVEAGNANSHQGKGWEKFTDAVISALNEQAESIVFILWGSYAQKKAAFIDADKHHIIKAVHPSPLSAYRGFFGSKPFSQTNAYLEQVGKAPINWQL</sequence>
<dbReference type="GO" id="GO:0005737">
    <property type="term" value="C:cytoplasm"/>
    <property type="evidence" value="ECO:0007669"/>
    <property type="project" value="UniProtKB-SubCell"/>
</dbReference>
<dbReference type="NCBIfam" id="NF003592">
    <property type="entry name" value="PRK05254.1-5"/>
    <property type="match status" value="1"/>
</dbReference>
<keyword evidence="6 9" id="KW-0227">DNA damage</keyword>
<protein>
    <recommendedName>
        <fullName evidence="5 9">Uracil-DNA glycosylase</fullName>
        <shortName evidence="9">UDG</shortName>
        <ecNumber evidence="4 9">3.2.2.27</ecNumber>
    </recommendedName>
</protein>
<evidence type="ECO:0000256" key="10">
    <source>
        <dbReference type="PROSITE-ProRule" id="PRU10072"/>
    </source>
</evidence>
<dbReference type="GO" id="GO:0097510">
    <property type="term" value="P:base-excision repair, AP site formation via deaminated base removal"/>
    <property type="evidence" value="ECO:0007669"/>
    <property type="project" value="TreeGrafter"/>
</dbReference>
<feature type="active site" description="Proton acceptor" evidence="9 10">
    <location>
        <position position="68"/>
    </location>
</feature>